<dbReference type="InterPro" id="IPR050995">
    <property type="entry name" value="WD-F-box_domain-protein"/>
</dbReference>
<gene>
    <name evidence="3" type="primary">LOC102802662</name>
</gene>
<dbReference type="GeneID" id="102802662"/>
<dbReference type="PANTHER" id="PTHR14604:SF3">
    <property type="entry name" value="SPERM-ASSOCIATED ANTIGEN 16 PROTEIN"/>
    <property type="match status" value="1"/>
</dbReference>
<reference evidence="3" key="1">
    <citation type="submission" date="2025-08" db="UniProtKB">
        <authorList>
            <consortium name="RefSeq"/>
        </authorList>
    </citation>
    <scope>IDENTIFICATION</scope>
    <source>
        <tissue evidence="3">Testes</tissue>
    </source>
</reference>
<evidence type="ECO:0000313" key="2">
    <source>
        <dbReference type="Proteomes" id="UP000694865"/>
    </source>
</evidence>
<sequence>MATDGTEGAYFLEQASIVDDSGDEFQYEEVPIDDDIASEPDDDLDAAVRTIQEAAQDLAASSKEDKIPGASVVQRPEVVDDFVRNFLVKMGMSKTLDCFQTEWYELQQKSLLNEEDVRTVPDIYSRNQHLDNQIKALRREVDKYKNAATKAKETYVKLRKERDFHRMHHKRVVQEKNKLISDIKR</sequence>
<evidence type="ECO:0000256" key="1">
    <source>
        <dbReference type="SAM" id="Coils"/>
    </source>
</evidence>
<feature type="coiled-coil region" evidence="1">
    <location>
        <begin position="127"/>
        <end position="161"/>
    </location>
</feature>
<dbReference type="Proteomes" id="UP000694865">
    <property type="component" value="Unplaced"/>
</dbReference>
<protein>
    <submittedName>
        <fullName evidence="3">Sperm-associated antigen 16 protein-like</fullName>
    </submittedName>
</protein>
<dbReference type="RefSeq" id="XP_006817354.1">
    <property type="nucleotide sequence ID" value="XM_006817291.1"/>
</dbReference>
<accession>A0ABM0MBG3</accession>
<evidence type="ECO:0000313" key="3">
    <source>
        <dbReference type="RefSeq" id="XP_006817354.1"/>
    </source>
</evidence>
<dbReference type="PANTHER" id="PTHR14604">
    <property type="entry name" value="WD40 REPEAT PF20"/>
    <property type="match status" value="1"/>
</dbReference>
<keyword evidence="1" id="KW-0175">Coiled coil</keyword>
<organism evidence="2 3">
    <name type="scientific">Saccoglossus kowalevskii</name>
    <name type="common">Acorn worm</name>
    <dbReference type="NCBI Taxonomy" id="10224"/>
    <lineage>
        <taxon>Eukaryota</taxon>
        <taxon>Metazoa</taxon>
        <taxon>Hemichordata</taxon>
        <taxon>Enteropneusta</taxon>
        <taxon>Harrimaniidae</taxon>
        <taxon>Saccoglossus</taxon>
    </lineage>
</organism>
<keyword evidence="2" id="KW-1185">Reference proteome</keyword>
<feature type="non-terminal residue" evidence="3">
    <location>
        <position position="185"/>
    </location>
</feature>
<proteinExistence type="predicted"/>
<name>A0ABM0MBG3_SACKO</name>